<feature type="domain" description="Thiamine pyrophosphate enzyme TPP-binding" evidence="4">
    <location>
        <begin position="430"/>
        <end position="542"/>
    </location>
</feature>
<accession>A0ABY1C984</accession>
<name>A0ABY1C984_MYXFU</name>
<organism evidence="6 7">
    <name type="scientific">Myxococcus fulvus</name>
    <dbReference type="NCBI Taxonomy" id="33"/>
    <lineage>
        <taxon>Bacteria</taxon>
        <taxon>Pseudomonadati</taxon>
        <taxon>Myxococcota</taxon>
        <taxon>Myxococcia</taxon>
        <taxon>Myxococcales</taxon>
        <taxon>Cystobacterineae</taxon>
        <taxon>Myxococcaceae</taxon>
        <taxon>Myxococcus</taxon>
    </lineage>
</organism>
<sequence length="580" mass="62906">MTTEPMKRLSGYDVLLSALRAWGVTTCTGVTGGGLLHFLQNLDAHPGRQEARRAEESPLFFTLGEYAAGFTPLGSYLATGELGCCVATTGAATKLLSCGLSDAKLHDLPAVFLVPLCSTKSQGLSPLQDTSSLGNNIVSQLQAELPGGVFVLDQPTTVVPQLRQAQHRLQQSKPIVLVIEPTLLKLPSSKESCAFSPLRPPEPKPEELRRFVTMFHAAAEGRRVVVLAGEELARVPRAPKLTTRLCEQLGAPLVWSINGANGVERQNPWGHGYISFGGNDAAMDVWKRLGEDDVLLVLGACPDEYTVNLQPYPAGKTFVVTSIEQGYGQVDGSFAHRARHEFHQWVTPLDSALHALVEHLEQVPPRTRRAAAAPANLNHTPRAPPRPGFVDLRQLFTRLDDRWAPGTLGFDDVCLSYKDRQYVTQRPHPNARFFSLYRGSAMGNVLGLCIGARLASPDSHVVGFTGDGCFRLFAGCLSEASHLDLLLFVLDNASYGIVEQALPDILPGLQAPRRHTQLTPMEFGDIARACGWVAFDLKPDLTNLDAILGLHRARAGQSILVTIPVDAEQVLGLNPRAGNL</sequence>
<dbReference type="Pfam" id="PF02776">
    <property type="entry name" value="TPP_enzyme_N"/>
    <property type="match status" value="1"/>
</dbReference>
<evidence type="ECO:0000313" key="6">
    <source>
        <dbReference type="EMBL" id="SET82299.1"/>
    </source>
</evidence>
<dbReference type="SUPFAM" id="SSF52467">
    <property type="entry name" value="DHS-like NAD/FAD-binding domain"/>
    <property type="match status" value="1"/>
</dbReference>
<evidence type="ECO:0000256" key="1">
    <source>
        <dbReference type="ARBA" id="ARBA00001964"/>
    </source>
</evidence>
<dbReference type="Proteomes" id="UP000183760">
    <property type="component" value="Unassembled WGS sequence"/>
</dbReference>
<dbReference type="InterPro" id="IPR029035">
    <property type="entry name" value="DHS-like_NAD/FAD-binding_dom"/>
</dbReference>
<dbReference type="InterPro" id="IPR011766">
    <property type="entry name" value="TPP_enzyme_TPP-bd"/>
</dbReference>
<keyword evidence="3" id="KW-0786">Thiamine pyrophosphate</keyword>
<evidence type="ECO:0000313" key="7">
    <source>
        <dbReference type="Proteomes" id="UP000183760"/>
    </source>
</evidence>
<evidence type="ECO:0000259" key="4">
    <source>
        <dbReference type="Pfam" id="PF02775"/>
    </source>
</evidence>
<dbReference type="InterPro" id="IPR045229">
    <property type="entry name" value="TPP_enz"/>
</dbReference>
<evidence type="ECO:0000256" key="3">
    <source>
        <dbReference type="ARBA" id="ARBA00023052"/>
    </source>
</evidence>
<protein>
    <submittedName>
        <fullName evidence="6">Acetolactate synthase-1/2/3 large subunit</fullName>
    </submittedName>
</protein>
<dbReference type="PROSITE" id="PS00187">
    <property type="entry name" value="TPP_ENZYMES"/>
    <property type="match status" value="1"/>
</dbReference>
<dbReference type="PANTHER" id="PTHR18968">
    <property type="entry name" value="THIAMINE PYROPHOSPHATE ENZYMES"/>
    <property type="match status" value="1"/>
</dbReference>
<comment type="similarity">
    <text evidence="2">Belongs to the TPP enzyme family.</text>
</comment>
<dbReference type="Pfam" id="PF02775">
    <property type="entry name" value="TPP_enzyme_C"/>
    <property type="match status" value="1"/>
</dbReference>
<dbReference type="SUPFAM" id="SSF52518">
    <property type="entry name" value="Thiamin diphosphate-binding fold (THDP-binding)"/>
    <property type="match status" value="2"/>
</dbReference>
<keyword evidence="7" id="KW-1185">Reference proteome</keyword>
<dbReference type="InterPro" id="IPR012001">
    <property type="entry name" value="Thiamin_PyroP_enz_TPP-bd_dom"/>
</dbReference>
<dbReference type="EMBL" id="FOIB01000003">
    <property type="protein sequence ID" value="SET82299.1"/>
    <property type="molecule type" value="Genomic_DNA"/>
</dbReference>
<dbReference type="InterPro" id="IPR000399">
    <property type="entry name" value="TPP-bd_CS"/>
</dbReference>
<dbReference type="CDD" id="cd00568">
    <property type="entry name" value="TPP_enzymes"/>
    <property type="match status" value="1"/>
</dbReference>
<comment type="cofactor">
    <cofactor evidence="1">
        <name>thiamine diphosphate</name>
        <dbReference type="ChEBI" id="CHEBI:58937"/>
    </cofactor>
</comment>
<dbReference type="PANTHER" id="PTHR18968:SF13">
    <property type="entry name" value="ACETOLACTATE SYNTHASE CATALYTIC SUBUNIT, MITOCHONDRIAL"/>
    <property type="match status" value="1"/>
</dbReference>
<reference evidence="6 7" key="1">
    <citation type="submission" date="2016-10" db="EMBL/GenBank/DDBJ databases">
        <authorList>
            <person name="Varghese N."/>
            <person name="Submissions S."/>
        </authorList>
    </citation>
    <scope>NUCLEOTIDE SEQUENCE [LARGE SCALE GENOMIC DNA]</scope>
    <source>
        <strain evidence="6 7">DSM 16525</strain>
    </source>
</reference>
<dbReference type="InterPro" id="IPR029061">
    <property type="entry name" value="THDP-binding"/>
</dbReference>
<dbReference type="Gene3D" id="3.40.50.1220">
    <property type="entry name" value="TPP-binding domain"/>
    <property type="match status" value="1"/>
</dbReference>
<evidence type="ECO:0000256" key="2">
    <source>
        <dbReference type="ARBA" id="ARBA00007812"/>
    </source>
</evidence>
<comment type="caution">
    <text evidence="6">The sequence shown here is derived from an EMBL/GenBank/DDBJ whole genome shotgun (WGS) entry which is preliminary data.</text>
</comment>
<feature type="domain" description="Thiamine pyrophosphate enzyme N-terminal TPP-binding" evidence="5">
    <location>
        <begin position="11"/>
        <end position="128"/>
    </location>
</feature>
<gene>
    <name evidence="6" type="ORF">SAMN05443572_103378</name>
</gene>
<dbReference type="Gene3D" id="3.40.50.970">
    <property type="match status" value="2"/>
</dbReference>
<proteinExistence type="inferred from homology"/>
<evidence type="ECO:0000259" key="5">
    <source>
        <dbReference type="Pfam" id="PF02776"/>
    </source>
</evidence>